<evidence type="ECO:0000313" key="2">
    <source>
        <dbReference type="EMBL" id="PRW56277.1"/>
    </source>
</evidence>
<feature type="compositionally biased region" description="Low complexity" evidence="1">
    <location>
        <begin position="115"/>
        <end position="131"/>
    </location>
</feature>
<evidence type="ECO:0000313" key="3">
    <source>
        <dbReference type="Proteomes" id="UP000239899"/>
    </source>
</evidence>
<dbReference type="GO" id="GO:0008146">
    <property type="term" value="F:sulfotransferase activity"/>
    <property type="evidence" value="ECO:0007669"/>
    <property type="project" value="InterPro"/>
</dbReference>
<proteinExistence type="predicted"/>
<dbReference type="InterPro" id="IPR005331">
    <property type="entry name" value="Sulfotransferase"/>
</dbReference>
<gene>
    <name evidence="2" type="ORF">C2E21_5166</name>
</gene>
<dbReference type="Pfam" id="PF03567">
    <property type="entry name" value="Sulfotransfer_2"/>
    <property type="match status" value="1"/>
</dbReference>
<reference evidence="2 3" key="1">
    <citation type="journal article" date="2018" name="Plant J.">
        <title>Genome sequences of Chlorella sorokiniana UTEX 1602 and Micractinium conductrix SAG 241.80: implications to maltose excretion by a green alga.</title>
        <authorList>
            <person name="Arriola M.B."/>
            <person name="Velmurugan N."/>
            <person name="Zhang Y."/>
            <person name="Plunkett M.H."/>
            <person name="Hondzo H."/>
            <person name="Barney B.M."/>
        </authorList>
    </citation>
    <scope>NUCLEOTIDE SEQUENCE [LARGE SCALE GENOMIC DNA]</scope>
    <source>
        <strain evidence="3">UTEX 1602</strain>
    </source>
</reference>
<feature type="region of interest" description="Disordered" evidence="1">
    <location>
        <begin position="84"/>
        <end position="131"/>
    </location>
</feature>
<dbReference type="EMBL" id="LHPG02000009">
    <property type="protein sequence ID" value="PRW56277.1"/>
    <property type="molecule type" value="Genomic_DNA"/>
</dbReference>
<dbReference type="Proteomes" id="UP000239899">
    <property type="component" value="Unassembled WGS sequence"/>
</dbReference>
<dbReference type="AlphaFoldDB" id="A0A2P6TQG9"/>
<protein>
    <submittedName>
        <fullName evidence="2">Uncharacterized protein</fullName>
    </submittedName>
</protein>
<sequence length="483" mass="52932">MAQRRPGSPSAGRGGGLDLRRALVILAALPMCIAFYRLCSAGGMGGSAGAARGGGLPRRRLGGDVLEVPRPLEERVRVAASLAADSAAEHGGDADQADQEAEPAEPARVAEQHPAEQQQQPAEQHAGTVLPSTSTAVVSGAASVHGFVHKAGPLSPKLWQPQYREWRRERRQAWLQERHEQLAAGKPAPSLPLTQECQVWVNHRYRIIYLRHAKTGSSSLFCYFNGCRDNKGQAETAFVPLTNVPEDEVEDLWRSYFVVSFVRNAYTRAVSSYRMMMRNVASQSYGWDQFCADPASFVDECMADPACSKKGADFVYTHIQPQAECIKADDGGWAVDFIGRMEHIDQDLSLVLEQLDQRRPKGVPPVKPLERSLENVNGRGCNETASAGHHAAREQYCDPEDYFRGQHSACLAAVAQQYQDDVSALRFEVQQAPEVFDVIDAAEHTITGSHAAEQLQKEQQALELAGEAGEHGEAAAEARRLLR</sequence>
<keyword evidence="3" id="KW-1185">Reference proteome</keyword>
<evidence type="ECO:0000256" key="1">
    <source>
        <dbReference type="SAM" id="MobiDB-lite"/>
    </source>
</evidence>
<organism evidence="2 3">
    <name type="scientific">Chlorella sorokiniana</name>
    <name type="common">Freshwater green alga</name>
    <dbReference type="NCBI Taxonomy" id="3076"/>
    <lineage>
        <taxon>Eukaryota</taxon>
        <taxon>Viridiplantae</taxon>
        <taxon>Chlorophyta</taxon>
        <taxon>core chlorophytes</taxon>
        <taxon>Trebouxiophyceae</taxon>
        <taxon>Chlorellales</taxon>
        <taxon>Chlorellaceae</taxon>
        <taxon>Chlorella clade</taxon>
        <taxon>Chlorella</taxon>
    </lineage>
</organism>
<accession>A0A2P6TQG9</accession>
<dbReference type="OrthoDB" id="48731at2759"/>
<name>A0A2P6TQG9_CHLSO</name>
<dbReference type="GO" id="GO:0016020">
    <property type="term" value="C:membrane"/>
    <property type="evidence" value="ECO:0007669"/>
    <property type="project" value="InterPro"/>
</dbReference>
<comment type="caution">
    <text evidence="2">The sequence shown here is derived from an EMBL/GenBank/DDBJ whole genome shotgun (WGS) entry which is preliminary data.</text>
</comment>